<dbReference type="FunFam" id="3.40.50.300:FF:000025">
    <property type="entry name" value="ATP-dependent Clp protease subunit"/>
    <property type="match status" value="1"/>
</dbReference>
<organism evidence="7 8">
    <name type="scientific">Anaerofilum hominis</name>
    <dbReference type="NCBI Taxonomy" id="2763016"/>
    <lineage>
        <taxon>Bacteria</taxon>
        <taxon>Bacillati</taxon>
        <taxon>Bacillota</taxon>
        <taxon>Clostridia</taxon>
        <taxon>Eubacteriales</taxon>
        <taxon>Oscillospiraceae</taxon>
        <taxon>Anaerofilum</taxon>
    </lineage>
</organism>
<dbReference type="Pfam" id="PF07724">
    <property type="entry name" value="AAA_2"/>
    <property type="match status" value="1"/>
</dbReference>
<dbReference type="InterPro" id="IPR041546">
    <property type="entry name" value="ClpA/ClpB_AAA_lid"/>
</dbReference>
<keyword evidence="8" id="KW-1185">Reference proteome</keyword>
<dbReference type="GO" id="GO:0008233">
    <property type="term" value="F:peptidase activity"/>
    <property type="evidence" value="ECO:0007669"/>
    <property type="project" value="UniProtKB-KW"/>
</dbReference>
<sequence length="800" mass="88194">MLCVRCKKRPAVVFVQRMDGGETKTDGYCLTCAKELGIKPVDDLMKQFGISDQDLENMEDRFSAFMQNGGAEAMEGLMESGSEDGDESGDGEEDDFTPGGSATFPFNLMGRMGGEAQDADYRPVEGQDDAAGRADKRDPRAREKGKKRKFLDTYCENLTGKAQEGRLDQIIGRDKEIYRAIQILCRRQKNNPCLIGEAGVGKTAIAEGIALRIAEGKVPSRLADKEIYLLDLTALVAGTQFRGQFESRVKGLIGEVKAAGNVILFIDEIHNITGAGDSEGAMNAANILKPALSRGEIQVIGATTFGEYRKYIEKDQALERRFQPVKVEEPSIADTVSVLMGIKQYYEKHHYVKISPAIVQMEVTLSERYITDRFLPDKAIDLMDEAAACCSLRHPEITEYVNLDKRIAELDAERLAIEQKTGAEQADFERLANVKSELLRLGVERDAKKELVEQIEVEPEDVSKVIELWTGIPAVKIQQSDFFKINALEGTLKEKIIGQDEAVELVAKAIKRSRAGIAGRQRPASFIFVGPTGVGKTELVKQLATELFDTVDPLIRLDMSEFMEKFAVSRLIGSPPGYVGYDEAGQLTEKVRRRPYSVVLFDEIEKAHPDVMNILLQILDEGKINDAQGRTVNFENTVICMTSNAGSSERVGETGFNKTAAQMSKDKAMKALSDFLRPEFIARVDEVISFNPLTGEDLQKIASLMLEEYRKPLQDKGIGLSYTPAALALLCEKASGGKFGARDLRRVIRKEVEDPIAERIVSGDAPREIQIDARDGALHVTGEQIAVAGMPLDSAAPKTV</sequence>
<protein>
    <submittedName>
        <fullName evidence="7">ATP-dependent Clp protease ATP-binding subunit</fullName>
    </submittedName>
</protein>
<dbReference type="AlphaFoldDB" id="A0A923L0G7"/>
<feature type="domain" description="AAA+ ATPase" evidence="5">
    <location>
        <begin position="522"/>
        <end position="694"/>
    </location>
</feature>
<evidence type="ECO:0000259" key="6">
    <source>
        <dbReference type="SMART" id="SM01086"/>
    </source>
</evidence>
<feature type="compositionally biased region" description="Basic and acidic residues" evidence="4">
    <location>
        <begin position="123"/>
        <end position="142"/>
    </location>
</feature>
<keyword evidence="2 7" id="KW-0067">ATP-binding</keyword>
<evidence type="ECO:0000259" key="5">
    <source>
        <dbReference type="SMART" id="SM00382"/>
    </source>
</evidence>
<keyword evidence="7" id="KW-0378">Hydrolase</keyword>
<dbReference type="InterPro" id="IPR001270">
    <property type="entry name" value="ClpA/B"/>
</dbReference>
<dbReference type="SMART" id="SM01086">
    <property type="entry name" value="ClpB_D2-small"/>
    <property type="match status" value="1"/>
</dbReference>
<dbReference type="GO" id="GO:0006508">
    <property type="term" value="P:proteolysis"/>
    <property type="evidence" value="ECO:0007669"/>
    <property type="project" value="UniProtKB-KW"/>
</dbReference>
<dbReference type="Pfam" id="PF17871">
    <property type="entry name" value="AAA_lid_9"/>
    <property type="match status" value="1"/>
</dbReference>
<name>A0A923L0G7_9FIRM</name>
<proteinExistence type="predicted"/>
<dbReference type="GO" id="GO:0016887">
    <property type="term" value="F:ATP hydrolysis activity"/>
    <property type="evidence" value="ECO:0007669"/>
    <property type="project" value="InterPro"/>
</dbReference>
<reference evidence="7" key="1">
    <citation type="submission" date="2020-08" db="EMBL/GenBank/DDBJ databases">
        <title>Genome public.</title>
        <authorList>
            <person name="Liu C."/>
            <person name="Sun Q."/>
        </authorList>
    </citation>
    <scope>NUCLEOTIDE SEQUENCE</scope>
    <source>
        <strain evidence="7">BX8</strain>
    </source>
</reference>
<dbReference type="PROSITE" id="PS00871">
    <property type="entry name" value="CLPAB_2"/>
    <property type="match status" value="1"/>
</dbReference>
<dbReference type="GO" id="GO:0005524">
    <property type="term" value="F:ATP binding"/>
    <property type="evidence" value="ECO:0007669"/>
    <property type="project" value="UniProtKB-KW"/>
</dbReference>
<accession>A0A923L0G7</accession>
<dbReference type="EMBL" id="JACONZ010000001">
    <property type="protein sequence ID" value="MBC5580445.1"/>
    <property type="molecule type" value="Genomic_DNA"/>
</dbReference>
<dbReference type="GO" id="GO:0005737">
    <property type="term" value="C:cytoplasm"/>
    <property type="evidence" value="ECO:0007669"/>
    <property type="project" value="TreeGrafter"/>
</dbReference>
<evidence type="ECO:0000256" key="3">
    <source>
        <dbReference type="ARBA" id="ARBA00023186"/>
    </source>
</evidence>
<gene>
    <name evidence="7" type="ORF">H8S23_02895</name>
</gene>
<evidence type="ECO:0000256" key="1">
    <source>
        <dbReference type="ARBA" id="ARBA00022741"/>
    </source>
</evidence>
<evidence type="ECO:0000313" key="8">
    <source>
        <dbReference type="Proteomes" id="UP000659630"/>
    </source>
</evidence>
<dbReference type="InterPro" id="IPR003593">
    <property type="entry name" value="AAA+_ATPase"/>
</dbReference>
<dbReference type="InterPro" id="IPR027417">
    <property type="entry name" value="P-loop_NTPase"/>
</dbReference>
<feature type="domain" description="AAA+ ATPase" evidence="5">
    <location>
        <begin position="188"/>
        <end position="328"/>
    </location>
</feature>
<dbReference type="FunFam" id="3.40.50.300:FF:000010">
    <property type="entry name" value="Chaperone clpB 1, putative"/>
    <property type="match status" value="1"/>
</dbReference>
<feature type="region of interest" description="Disordered" evidence="4">
    <location>
        <begin position="123"/>
        <end position="146"/>
    </location>
</feature>
<keyword evidence="3" id="KW-0143">Chaperone</keyword>
<keyword evidence="7" id="KW-0645">Protease</keyword>
<dbReference type="SMART" id="SM00382">
    <property type="entry name" value="AAA"/>
    <property type="match status" value="2"/>
</dbReference>
<evidence type="ECO:0000313" key="7">
    <source>
        <dbReference type="EMBL" id="MBC5580445.1"/>
    </source>
</evidence>
<dbReference type="InterPro" id="IPR050130">
    <property type="entry name" value="ClpA_ClpB"/>
</dbReference>
<comment type="caution">
    <text evidence="7">The sequence shown here is derived from an EMBL/GenBank/DDBJ whole genome shotgun (WGS) entry which is preliminary data.</text>
</comment>
<dbReference type="GO" id="GO:0034605">
    <property type="term" value="P:cellular response to heat"/>
    <property type="evidence" value="ECO:0007669"/>
    <property type="project" value="TreeGrafter"/>
</dbReference>
<dbReference type="InterPro" id="IPR028299">
    <property type="entry name" value="ClpA/B_CS2"/>
</dbReference>
<dbReference type="InterPro" id="IPR003959">
    <property type="entry name" value="ATPase_AAA_core"/>
</dbReference>
<feature type="domain" description="Clp ATPase C-terminal" evidence="6">
    <location>
        <begin position="693"/>
        <end position="780"/>
    </location>
</feature>
<dbReference type="PANTHER" id="PTHR11638">
    <property type="entry name" value="ATP-DEPENDENT CLP PROTEASE"/>
    <property type="match status" value="1"/>
</dbReference>
<dbReference type="RefSeq" id="WP_186887227.1">
    <property type="nucleotide sequence ID" value="NZ_JACONZ010000001.1"/>
</dbReference>
<evidence type="ECO:0000256" key="2">
    <source>
        <dbReference type="ARBA" id="ARBA00022840"/>
    </source>
</evidence>
<dbReference type="PRINTS" id="PR00300">
    <property type="entry name" value="CLPPROTEASEA"/>
</dbReference>
<dbReference type="SUPFAM" id="SSF52540">
    <property type="entry name" value="P-loop containing nucleoside triphosphate hydrolases"/>
    <property type="match status" value="2"/>
</dbReference>
<dbReference type="Gene3D" id="3.40.50.300">
    <property type="entry name" value="P-loop containing nucleotide triphosphate hydrolases"/>
    <property type="match status" value="2"/>
</dbReference>
<dbReference type="PANTHER" id="PTHR11638:SF175">
    <property type="entry name" value="ATP-DEPENDENT CLP PROTEASE, ATP-BINDING SUBUNIT CLPC"/>
    <property type="match status" value="1"/>
</dbReference>
<dbReference type="Pfam" id="PF00004">
    <property type="entry name" value="AAA"/>
    <property type="match status" value="1"/>
</dbReference>
<evidence type="ECO:0000256" key="4">
    <source>
        <dbReference type="SAM" id="MobiDB-lite"/>
    </source>
</evidence>
<dbReference type="Gene3D" id="4.10.860.10">
    <property type="entry name" value="UVR domain"/>
    <property type="match status" value="1"/>
</dbReference>
<dbReference type="Pfam" id="PF10431">
    <property type="entry name" value="ClpB_D2-small"/>
    <property type="match status" value="1"/>
</dbReference>
<keyword evidence="1" id="KW-0547">Nucleotide-binding</keyword>
<feature type="region of interest" description="Disordered" evidence="4">
    <location>
        <begin position="77"/>
        <end position="109"/>
    </location>
</feature>
<dbReference type="Proteomes" id="UP000659630">
    <property type="component" value="Unassembled WGS sequence"/>
</dbReference>
<feature type="compositionally biased region" description="Acidic residues" evidence="4">
    <location>
        <begin position="81"/>
        <end position="96"/>
    </location>
</feature>
<dbReference type="Gene3D" id="1.10.8.60">
    <property type="match status" value="2"/>
</dbReference>
<dbReference type="InterPro" id="IPR019489">
    <property type="entry name" value="Clp_ATPase_C"/>
</dbReference>
<dbReference type="CDD" id="cd00009">
    <property type="entry name" value="AAA"/>
    <property type="match status" value="1"/>
</dbReference>
<dbReference type="CDD" id="cd19499">
    <property type="entry name" value="RecA-like_ClpB_Hsp104-like"/>
    <property type="match status" value="1"/>
</dbReference>